<dbReference type="InterPro" id="IPR001660">
    <property type="entry name" value="SAM"/>
</dbReference>
<evidence type="ECO:0000259" key="5">
    <source>
        <dbReference type="PROSITE" id="PS50105"/>
    </source>
</evidence>
<feature type="domain" description="SAM" evidence="5">
    <location>
        <begin position="789"/>
        <end position="852"/>
    </location>
</feature>
<comment type="similarity">
    <text evidence="1">Belongs to the BicC family.</text>
</comment>
<dbReference type="GO" id="GO:0005737">
    <property type="term" value="C:cytoplasm"/>
    <property type="evidence" value="ECO:0007669"/>
    <property type="project" value="TreeGrafter"/>
</dbReference>
<proteinExistence type="inferred from homology"/>
<dbReference type="SMART" id="SM00454">
    <property type="entry name" value="SAM"/>
    <property type="match status" value="1"/>
</dbReference>
<dbReference type="EMBL" id="OA883366">
    <property type="protein sequence ID" value="CAD7278716.1"/>
    <property type="molecule type" value="Genomic_DNA"/>
</dbReference>
<feature type="region of interest" description="Disordered" evidence="4">
    <location>
        <begin position="624"/>
        <end position="673"/>
    </location>
</feature>
<dbReference type="InterPro" id="IPR004088">
    <property type="entry name" value="KH_dom_type_1"/>
</dbReference>
<keyword evidence="7" id="KW-1185">Reference proteome</keyword>
<organism evidence="6">
    <name type="scientific">Notodromas monacha</name>
    <dbReference type="NCBI Taxonomy" id="399045"/>
    <lineage>
        <taxon>Eukaryota</taxon>
        <taxon>Metazoa</taxon>
        <taxon>Ecdysozoa</taxon>
        <taxon>Arthropoda</taxon>
        <taxon>Crustacea</taxon>
        <taxon>Oligostraca</taxon>
        <taxon>Ostracoda</taxon>
        <taxon>Podocopa</taxon>
        <taxon>Podocopida</taxon>
        <taxon>Cypridocopina</taxon>
        <taxon>Cypridoidea</taxon>
        <taxon>Cyprididae</taxon>
        <taxon>Notodromas</taxon>
    </lineage>
</organism>
<keyword evidence="3" id="KW-0694">RNA-binding</keyword>
<accession>A0A7R9BRJ9</accession>
<dbReference type="Proteomes" id="UP000678499">
    <property type="component" value="Unassembled WGS sequence"/>
</dbReference>
<dbReference type="GO" id="GO:0003723">
    <property type="term" value="F:RNA binding"/>
    <property type="evidence" value="ECO:0007669"/>
    <property type="project" value="UniProtKB-UniRule"/>
</dbReference>
<dbReference type="SUPFAM" id="SSF54791">
    <property type="entry name" value="Eukaryotic type KH-domain (KH-domain type I)"/>
    <property type="match status" value="1"/>
</dbReference>
<dbReference type="OrthoDB" id="271862at2759"/>
<feature type="compositionally biased region" description="Basic and acidic residues" evidence="4">
    <location>
        <begin position="637"/>
        <end position="646"/>
    </location>
</feature>
<dbReference type="Gene3D" id="1.10.150.50">
    <property type="entry name" value="Transcription Factor, Ets-1"/>
    <property type="match status" value="1"/>
</dbReference>
<feature type="region of interest" description="Disordered" evidence="4">
    <location>
        <begin position="704"/>
        <end position="727"/>
    </location>
</feature>
<dbReference type="Pfam" id="PF00013">
    <property type="entry name" value="KH_1"/>
    <property type="match status" value="1"/>
</dbReference>
<evidence type="ECO:0000256" key="2">
    <source>
        <dbReference type="ARBA" id="ARBA00022737"/>
    </source>
</evidence>
<evidence type="ECO:0000313" key="6">
    <source>
        <dbReference type="EMBL" id="CAD7278716.1"/>
    </source>
</evidence>
<dbReference type="Pfam" id="PF22985">
    <property type="entry name" value="KH_BICC1"/>
    <property type="match status" value="2"/>
</dbReference>
<dbReference type="PROSITE" id="PS50105">
    <property type="entry name" value="SAM_DOMAIN"/>
    <property type="match status" value="1"/>
</dbReference>
<dbReference type="InterPro" id="IPR036612">
    <property type="entry name" value="KH_dom_type_1_sf"/>
</dbReference>
<reference evidence="6" key="1">
    <citation type="submission" date="2020-11" db="EMBL/GenBank/DDBJ databases">
        <authorList>
            <person name="Tran Van P."/>
        </authorList>
    </citation>
    <scope>NUCLEOTIDE SEQUENCE</scope>
</reference>
<dbReference type="InterPro" id="IPR004087">
    <property type="entry name" value="KH_dom"/>
</dbReference>
<dbReference type="PROSITE" id="PS50084">
    <property type="entry name" value="KH_TYPE_1"/>
    <property type="match status" value="1"/>
</dbReference>
<dbReference type="Gene3D" id="3.30.310.270">
    <property type="match status" value="2"/>
</dbReference>
<protein>
    <recommendedName>
        <fullName evidence="5">SAM domain-containing protein</fullName>
    </recommendedName>
</protein>
<sequence length="871" mass="94908">MAGMNMSMDGGIITILLPVDRQKLHDWLEERDDNIDGASKARAFFDSSFYFRLPIYTWGLTGLRFVPKLVTGAADSISLASDRILGELEPLSNPNRVSLKMEVSWTEHSHIIGREGRSIKSVSTVTNCHIHFPDSNRFSETEKCNQVSIAGDPQNVETARAQVRNLSPLIFAFEVPFSTDIQAILESKQSPQMLYIQSTFNVQIIVRNKGRPGTVALVKGNAWELEKVKIATRALMNHLCQGESEVMMYMEISPHYHSSVLGNNGASLVRAIMAVTGTMISWPNLSDTSLHPLRKSTFVVSGLIDKGSLPLILMSDLPPGMELDVDQVQHVMTSMKVTVSTRPKNKNGVLHRTLVIRGVERFADRLYEARRVLLGLPVDARVHTHIPESYHVPPLPPSIPLQGPSSVVQIQSSGGMHYGRFTPDPPSGGLMSWYPPPTPPAGTALVPGFPFFSLSGSPEQEKMFNPLGSADRRIVNSASKNVYPVMNGSPEWNNADHMNSNYSAAAGLDSGTSSSFSSSGYSLFSSSMTSNGGVTSSLRLPQSNGCDNNSFAANEGLMNAGMDRVIDYNARKAMASRAMSQEVSPDVPRTPTASWSGMGFSKSHSALMAMNRFGCYASEEKPKGGDKYDINGSGRTSKNEEDKREMSPIPESRSNVSCRVSNTSGSLSSMGSVASSQTLMGSYADRGSSADYRSSWSDWENDESSATDLFRQGTPTNSTGDDKIDSNLSSAMSSLTLSRAMDSNNNTSSAEQTKAPVKTESNFIPRQHISFSASNMMDAVVPMPRTFSGELQDLCSVLTHLNLSKYIESFRSQDIDLQTFITLTEDDLVRLGISTFGARRKILVAIQELRKQGPVFCGSAAVGAERRPSVV</sequence>
<dbReference type="CDD" id="cd22421">
    <property type="entry name" value="KH-I_BICC1_rpt2"/>
    <property type="match status" value="1"/>
</dbReference>
<dbReference type="PANTHER" id="PTHR10627">
    <property type="entry name" value="SCP160"/>
    <property type="match status" value="1"/>
</dbReference>
<dbReference type="InterPro" id="IPR054727">
    <property type="entry name" value="BICC1_KH"/>
</dbReference>
<feature type="compositionally biased region" description="Polar residues" evidence="4">
    <location>
        <begin position="741"/>
        <end position="752"/>
    </location>
</feature>
<dbReference type="PANTHER" id="PTHR10627:SF69">
    <property type="entry name" value="PROTEIN BICAUDAL C"/>
    <property type="match status" value="1"/>
</dbReference>
<gene>
    <name evidence="6" type="ORF">NMOB1V02_LOCUS6413</name>
</gene>
<feature type="region of interest" description="Disordered" evidence="4">
    <location>
        <begin position="741"/>
        <end position="761"/>
    </location>
</feature>
<keyword evidence="2" id="KW-0677">Repeat</keyword>
<dbReference type="EMBL" id="CAJPEX010001329">
    <property type="protein sequence ID" value="CAG0918868.1"/>
    <property type="molecule type" value="Genomic_DNA"/>
</dbReference>
<dbReference type="SUPFAM" id="SSF47769">
    <property type="entry name" value="SAM/Pointed domain"/>
    <property type="match status" value="1"/>
</dbReference>
<evidence type="ECO:0000256" key="1">
    <source>
        <dbReference type="ARBA" id="ARBA00007662"/>
    </source>
</evidence>
<evidence type="ECO:0000256" key="4">
    <source>
        <dbReference type="SAM" id="MobiDB-lite"/>
    </source>
</evidence>
<feature type="compositionally biased region" description="Low complexity" evidence="4">
    <location>
        <begin position="661"/>
        <end position="673"/>
    </location>
</feature>
<dbReference type="InterPro" id="IPR047554">
    <property type="entry name" value="BICC1_KH-I_rpt2"/>
</dbReference>
<evidence type="ECO:0000313" key="7">
    <source>
        <dbReference type="Proteomes" id="UP000678499"/>
    </source>
</evidence>
<name>A0A7R9BRJ9_9CRUS</name>
<dbReference type="Pfam" id="PF00536">
    <property type="entry name" value="SAM_1"/>
    <property type="match status" value="1"/>
</dbReference>
<dbReference type="AlphaFoldDB" id="A0A7R9BRJ9"/>
<dbReference type="GO" id="GO:0010468">
    <property type="term" value="P:regulation of gene expression"/>
    <property type="evidence" value="ECO:0007669"/>
    <property type="project" value="UniProtKB-ARBA"/>
</dbReference>
<dbReference type="InterPro" id="IPR013761">
    <property type="entry name" value="SAM/pointed_sf"/>
</dbReference>
<evidence type="ECO:0000256" key="3">
    <source>
        <dbReference type="PROSITE-ProRule" id="PRU00117"/>
    </source>
</evidence>
<dbReference type="SMART" id="SM00322">
    <property type="entry name" value="KH"/>
    <property type="match status" value="2"/>
</dbReference>